<comment type="caution">
    <text evidence="2">The sequence shown here is derived from an EMBL/GenBank/DDBJ whole genome shotgun (WGS) entry which is preliminary data.</text>
</comment>
<gene>
    <name evidence="2" type="ORF">NC653_012947</name>
</gene>
<dbReference type="AlphaFoldDB" id="A0AAD6QT98"/>
<feature type="compositionally biased region" description="Basic and acidic residues" evidence="1">
    <location>
        <begin position="49"/>
        <end position="65"/>
    </location>
</feature>
<dbReference type="EMBL" id="JAQIZT010000005">
    <property type="protein sequence ID" value="KAJ6996201.1"/>
    <property type="molecule type" value="Genomic_DNA"/>
</dbReference>
<evidence type="ECO:0000256" key="1">
    <source>
        <dbReference type="SAM" id="MobiDB-lite"/>
    </source>
</evidence>
<organism evidence="2 3">
    <name type="scientific">Populus alba x Populus x berolinensis</name>
    <dbReference type="NCBI Taxonomy" id="444605"/>
    <lineage>
        <taxon>Eukaryota</taxon>
        <taxon>Viridiplantae</taxon>
        <taxon>Streptophyta</taxon>
        <taxon>Embryophyta</taxon>
        <taxon>Tracheophyta</taxon>
        <taxon>Spermatophyta</taxon>
        <taxon>Magnoliopsida</taxon>
        <taxon>eudicotyledons</taxon>
        <taxon>Gunneridae</taxon>
        <taxon>Pentapetalae</taxon>
        <taxon>rosids</taxon>
        <taxon>fabids</taxon>
        <taxon>Malpighiales</taxon>
        <taxon>Salicaceae</taxon>
        <taxon>Saliceae</taxon>
        <taxon>Populus</taxon>
    </lineage>
</organism>
<dbReference type="Proteomes" id="UP001164929">
    <property type="component" value="Chromosome 5"/>
</dbReference>
<evidence type="ECO:0000313" key="3">
    <source>
        <dbReference type="Proteomes" id="UP001164929"/>
    </source>
</evidence>
<name>A0AAD6QT98_9ROSI</name>
<sequence>MEVTLVLEESHFMPRQEQKPVEDFVDQPEGSGVMELASFIMAEPSSAVADDKMRRERDRRRTGWP</sequence>
<proteinExistence type="predicted"/>
<reference evidence="2" key="1">
    <citation type="journal article" date="2023" name="Mol. Ecol. Resour.">
        <title>Chromosome-level genome assembly of a triploid poplar Populus alba 'Berolinensis'.</title>
        <authorList>
            <person name="Chen S."/>
            <person name="Yu Y."/>
            <person name="Wang X."/>
            <person name="Wang S."/>
            <person name="Zhang T."/>
            <person name="Zhou Y."/>
            <person name="He R."/>
            <person name="Meng N."/>
            <person name="Wang Y."/>
            <person name="Liu W."/>
            <person name="Liu Z."/>
            <person name="Liu J."/>
            <person name="Guo Q."/>
            <person name="Huang H."/>
            <person name="Sederoff R.R."/>
            <person name="Wang G."/>
            <person name="Qu G."/>
            <person name="Chen S."/>
        </authorList>
    </citation>
    <scope>NUCLEOTIDE SEQUENCE</scope>
    <source>
        <strain evidence="2">SC-2020</strain>
    </source>
</reference>
<feature type="region of interest" description="Disordered" evidence="1">
    <location>
        <begin position="46"/>
        <end position="65"/>
    </location>
</feature>
<accession>A0AAD6QT98</accession>
<protein>
    <submittedName>
        <fullName evidence="2">Uncharacterized protein</fullName>
    </submittedName>
</protein>
<keyword evidence="3" id="KW-1185">Reference proteome</keyword>
<evidence type="ECO:0000313" key="2">
    <source>
        <dbReference type="EMBL" id="KAJ6996201.1"/>
    </source>
</evidence>